<dbReference type="STRING" id="7574.A0A1S3JIA8"/>
<dbReference type="PANTHER" id="PTHR11409">
    <property type="entry name" value="ADENOSINE DEAMINASE"/>
    <property type="match status" value="1"/>
</dbReference>
<dbReference type="OMA" id="RAICKNI"/>
<dbReference type="GO" id="GO:0046103">
    <property type="term" value="P:inosine biosynthetic process"/>
    <property type="evidence" value="ECO:0007669"/>
    <property type="project" value="TreeGrafter"/>
</dbReference>
<evidence type="ECO:0000256" key="2">
    <source>
        <dbReference type="ARBA" id="ARBA00022723"/>
    </source>
</evidence>
<dbReference type="InterPro" id="IPR001365">
    <property type="entry name" value="A_deaminase_dom"/>
</dbReference>
<dbReference type="InterPro" id="IPR032466">
    <property type="entry name" value="Metal_Hydrolase"/>
</dbReference>
<evidence type="ECO:0000313" key="7">
    <source>
        <dbReference type="Proteomes" id="UP000085678"/>
    </source>
</evidence>
<dbReference type="Gene3D" id="2.60.40.10">
    <property type="entry name" value="Immunoglobulins"/>
    <property type="match status" value="1"/>
</dbReference>
<feature type="domain" description="IPT/TIG" evidence="6">
    <location>
        <begin position="541"/>
        <end position="635"/>
    </location>
</feature>
<keyword evidence="4" id="KW-0732">Signal</keyword>
<dbReference type="SUPFAM" id="SSF81296">
    <property type="entry name" value="E set domains"/>
    <property type="match status" value="1"/>
</dbReference>
<keyword evidence="7" id="KW-1185">Reference proteome</keyword>
<feature type="signal peptide" evidence="4">
    <location>
        <begin position="1"/>
        <end position="17"/>
    </location>
</feature>
<reference evidence="8" key="1">
    <citation type="submission" date="2025-08" db="UniProtKB">
        <authorList>
            <consortium name="RefSeq"/>
        </authorList>
    </citation>
    <scope>IDENTIFICATION</scope>
    <source>
        <tissue evidence="8">Gonads</tissue>
    </source>
</reference>
<dbReference type="KEGG" id="lak:106173504"/>
<dbReference type="GO" id="GO:0004000">
    <property type="term" value="F:adenosine deaminase activity"/>
    <property type="evidence" value="ECO:0007669"/>
    <property type="project" value="TreeGrafter"/>
</dbReference>
<dbReference type="Pfam" id="PF00962">
    <property type="entry name" value="A_deaminase"/>
    <property type="match status" value="1"/>
</dbReference>
<dbReference type="GeneID" id="106173504"/>
<keyword evidence="3" id="KW-0378">Hydrolase</keyword>
<evidence type="ECO:0000259" key="5">
    <source>
        <dbReference type="Pfam" id="PF00962"/>
    </source>
</evidence>
<sequence length="639" mass="72821">MFALRMSLVILVADVWAKTPFMSEYEFSRRRDELIREEREYAGHLRELTADEKIVDNYLEYLKWQEFIATEDKFLPSVGLEGVLDDIVNSKVFKTLKKFPKGGNMHLHENHILSKKKMLDIVFASEDFEHLHVAVDVPESKKWRLDFFLNPPAGWEKVKGNPKYTKEKLLPHMTMMGSMTEFAKVNPTNSARRWEEMDPMFSRLGSKVIANVNIKFKYLESYLKAALEENVQYLEARSSISSRLYTLDPDPKYNSTGGKRYIDETGGEYELQENIKFIEGFVKKNPEFIGMRKIVNSYRGASVSEMYGDMEKAVRLYHKYPSYIGGFDMVGEEDKGNSLLYFMNDFMKMYDNTTGKSLVPFYLHNGETNWPDDLESSTNKKDPVGTLQNTYEAVLLGAKRVGHGLGFFKHPYLLNKLKEHQTAIEICPASNQLLGYVPDLRNHPANNFIRMGAPVILGADDPATFGYDHFTVDWYEAFMGWGLRLQDLRHLAINSLKYSTMPKEDINAAIKDKWEPAYQRFIADIKKEACAVDFDASTNAPAISRIAPREGPMKRSTKVYVFGRNFEEGICKGVRCKFGNAVVPGSYISGQHVSCNVSGLRRRNRKGAGKSKAVGVAVSVDGGATYISYDGQFTFVRNL</sequence>
<dbReference type="SUPFAM" id="SSF51556">
    <property type="entry name" value="Metallo-dependent hydrolases"/>
    <property type="match status" value="1"/>
</dbReference>
<evidence type="ECO:0000313" key="8">
    <source>
        <dbReference type="RefSeq" id="XP_013410098.1"/>
    </source>
</evidence>
<dbReference type="Proteomes" id="UP000085678">
    <property type="component" value="Unplaced"/>
</dbReference>
<dbReference type="RefSeq" id="XP_013410098.1">
    <property type="nucleotide sequence ID" value="XM_013554644.1"/>
</dbReference>
<feature type="domain" description="Adenosine deaminase" evidence="5">
    <location>
        <begin position="324"/>
        <end position="507"/>
    </location>
</feature>
<dbReference type="InterPro" id="IPR002909">
    <property type="entry name" value="IPT_dom"/>
</dbReference>
<accession>A0A1S3JIA8</accession>
<dbReference type="PANTHER" id="PTHR11409:SF39">
    <property type="entry name" value="ADENOSINE DEAMINASE 2"/>
    <property type="match status" value="1"/>
</dbReference>
<dbReference type="OrthoDB" id="7202371at2759"/>
<dbReference type="InterPro" id="IPR006330">
    <property type="entry name" value="Ado/ade_deaminase"/>
</dbReference>
<dbReference type="InterPro" id="IPR013783">
    <property type="entry name" value="Ig-like_fold"/>
</dbReference>
<dbReference type="GO" id="GO:0046872">
    <property type="term" value="F:metal ion binding"/>
    <property type="evidence" value="ECO:0007669"/>
    <property type="project" value="UniProtKB-KW"/>
</dbReference>
<evidence type="ECO:0000256" key="3">
    <source>
        <dbReference type="ARBA" id="ARBA00022801"/>
    </source>
</evidence>
<name>A0A1S3JIA8_LINAN</name>
<evidence type="ECO:0000256" key="1">
    <source>
        <dbReference type="ARBA" id="ARBA00001947"/>
    </source>
</evidence>
<dbReference type="FunFam" id="3.20.20.140:FF:000185">
    <property type="entry name" value="Uncharacterized protein"/>
    <property type="match status" value="1"/>
</dbReference>
<evidence type="ECO:0000259" key="6">
    <source>
        <dbReference type="Pfam" id="PF01833"/>
    </source>
</evidence>
<feature type="chain" id="PRO_5010262725" evidence="4">
    <location>
        <begin position="18"/>
        <end position="639"/>
    </location>
</feature>
<dbReference type="InterPro" id="IPR014756">
    <property type="entry name" value="Ig_E-set"/>
</dbReference>
<dbReference type="GO" id="GO:0006154">
    <property type="term" value="P:adenosine catabolic process"/>
    <property type="evidence" value="ECO:0007669"/>
    <property type="project" value="TreeGrafter"/>
</dbReference>
<protein>
    <submittedName>
        <fullName evidence="8">Adenosine deaminase 2-A</fullName>
    </submittedName>
</protein>
<dbReference type="AlphaFoldDB" id="A0A1S3JIA8"/>
<dbReference type="GO" id="GO:0005615">
    <property type="term" value="C:extracellular space"/>
    <property type="evidence" value="ECO:0007669"/>
    <property type="project" value="TreeGrafter"/>
</dbReference>
<dbReference type="Gene3D" id="3.20.20.140">
    <property type="entry name" value="Metal-dependent hydrolases"/>
    <property type="match status" value="1"/>
</dbReference>
<proteinExistence type="predicted"/>
<dbReference type="Pfam" id="PF01833">
    <property type="entry name" value="TIG"/>
    <property type="match status" value="1"/>
</dbReference>
<gene>
    <name evidence="8" type="primary">LOC106173504</name>
</gene>
<comment type="cofactor">
    <cofactor evidence="1">
        <name>Zn(2+)</name>
        <dbReference type="ChEBI" id="CHEBI:29105"/>
    </cofactor>
</comment>
<organism evidence="7 8">
    <name type="scientific">Lingula anatina</name>
    <name type="common">Brachiopod</name>
    <name type="synonym">Lingula unguis</name>
    <dbReference type="NCBI Taxonomy" id="7574"/>
    <lineage>
        <taxon>Eukaryota</taxon>
        <taxon>Metazoa</taxon>
        <taxon>Spiralia</taxon>
        <taxon>Lophotrochozoa</taxon>
        <taxon>Brachiopoda</taxon>
        <taxon>Linguliformea</taxon>
        <taxon>Lingulata</taxon>
        <taxon>Lingulida</taxon>
        <taxon>Linguloidea</taxon>
        <taxon>Lingulidae</taxon>
        <taxon>Lingula</taxon>
    </lineage>
</organism>
<evidence type="ECO:0000256" key="4">
    <source>
        <dbReference type="SAM" id="SignalP"/>
    </source>
</evidence>
<keyword evidence="2" id="KW-0479">Metal-binding</keyword>
<dbReference type="InParanoid" id="A0A1S3JIA8"/>